<evidence type="ECO:0000256" key="1">
    <source>
        <dbReference type="ARBA" id="ARBA00004651"/>
    </source>
</evidence>
<gene>
    <name evidence="8" type="ORF">ABQJ54_12895</name>
</gene>
<dbReference type="InterPro" id="IPR036866">
    <property type="entry name" value="RibonucZ/Hydroxyglut_hydro"/>
</dbReference>
<keyword evidence="5 6" id="KW-0472">Membrane</keyword>
<dbReference type="EMBL" id="JBFOHK010000003">
    <property type="protein sequence ID" value="MEW9572649.1"/>
    <property type="molecule type" value="Genomic_DNA"/>
</dbReference>
<evidence type="ECO:0000313" key="9">
    <source>
        <dbReference type="Proteomes" id="UP001556220"/>
    </source>
</evidence>
<dbReference type="PANTHER" id="PTHR30619">
    <property type="entry name" value="DNA INTERNALIZATION/COMPETENCE PROTEIN COMEC/REC2"/>
    <property type="match status" value="1"/>
</dbReference>
<evidence type="ECO:0000256" key="4">
    <source>
        <dbReference type="ARBA" id="ARBA00022989"/>
    </source>
</evidence>
<evidence type="ECO:0000259" key="7">
    <source>
        <dbReference type="SMART" id="SM00849"/>
    </source>
</evidence>
<dbReference type="SMART" id="SM00849">
    <property type="entry name" value="Lactamase_B"/>
    <property type="match status" value="1"/>
</dbReference>
<dbReference type="SUPFAM" id="SSF56281">
    <property type="entry name" value="Metallo-hydrolase/oxidoreductase"/>
    <property type="match status" value="1"/>
</dbReference>
<dbReference type="NCBIfam" id="TIGR00361">
    <property type="entry name" value="ComEC_Rec2"/>
    <property type="match status" value="1"/>
</dbReference>
<accession>A0ABV3QG59</accession>
<dbReference type="Pfam" id="PF03772">
    <property type="entry name" value="Competence"/>
    <property type="match status" value="1"/>
</dbReference>
<dbReference type="PANTHER" id="PTHR30619:SF1">
    <property type="entry name" value="RECOMBINATION PROTEIN 2"/>
    <property type="match status" value="1"/>
</dbReference>
<feature type="transmembrane region" description="Helical" evidence="6">
    <location>
        <begin position="328"/>
        <end position="360"/>
    </location>
</feature>
<dbReference type="InterPro" id="IPR035681">
    <property type="entry name" value="ComA-like_MBL"/>
</dbReference>
<dbReference type="CDD" id="cd07731">
    <property type="entry name" value="ComA-like_MBL-fold"/>
    <property type="match status" value="1"/>
</dbReference>
<dbReference type="InterPro" id="IPR004797">
    <property type="entry name" value="Competence_ComEC/Rec2"/>
</dbReference>
<evidence type="ECO:0000256" key="5">
    <source>
        <dbReference type="ARBA" id="ARBA00023136"/>
    </source>
</evidence>
<keyword evidence="3 6" id="KW-0812">Transmembrane</keyword>
<name>A0ABV3QG59_9GAMM</name>
<comment type="caution">
    <text evidence="8">The sequence shown here is derived from an EMBL/GenBank/DDBJ whole genome shotgun (WGS) entry which is preliminary data.</text>
</comment>
<dbReference type="Pfam" id="PF13567">
    <property type="entry name" value="DUF4131"/>
    <property type="match status" value="1"/>
</dbReference>
<sequence>MRNRPLTATLAAPALLVGVLAVQWLPALPPAWLSIPLLLPGAVAFWRRPHWRLPLCVCAGALWAMHVGANAMEARLPRALEGRDFVVTGHVDELPLKREDATRFAFVAEHAMLDGEPMPLHGRMMVSWYDEAPPLRPCESRRLLLRLKRPRGLLNPGTADGERVALQRRIVATGYVREDPGNALLTGTWCVDGVRDAIAREIAGRVRDPHDAALLQAFSVGDTRGLSQHDWEVARANGIPHLIAISGFHVGVSAVFGVWLLGALYLLWPGLALRLPRVQAQAAGALLAAGVYSALAGFGLPTVRTLLMIAVVALTCCSRRGGHGAQSLALALIAILAVDPLAVLAAGFWLSFTGVALLMLCLQSRGRGLRAFLHELTAGQLLMTVSLLPLTLWFFGEASLVGALSNLIAVPFVSFVIVPCALLGMLCLGLCPPLATPVLWLAAQLAHAQWWLLERMATWPGAHWYLPQLAPWALLLATLGALWMFLPRGLPLRALGLLLFLPLLWPRLARPAAGAFEVWVLDVGQGLSVLLRTRGHTLLYDTGARYPSGFDLGEAAVLPAVHALGIARLDMLMVSHADNDHAGGTLAVAAAFPAALRYAGEPERMPLPMSSCASGQAWSWDGVRFRVLSPTPDAGGKGNDRSCVLLVEGAGGSLLLTGDITAKIEPQVAAALGKGVAPVLMVPHHGSKTSSGADFIDAVDPPFAIVSAGWHNRFGHPKPEVMARYAEAGVPVLNTADSGAIGIDFPAGAPADVTGRWRLRDPRYWREMP</sequence>
<dbReference type="Gene3D" id="3.60.15.10">
    <property type="entry name" value="Ribonuclease Z/Hydroxyacylglutathione hydrolase-like"/>
    <property type="match status" value="1"/>
</dbReference>
<dbReference type="InterPro" id="IPR004477">
    <property type="entry name" value="ComEC_N"/>
</dbReference>
<feature type="transmembrane region" description="Helical" evidence="6">
    <location>
        <begin position="464"/>
        <end position="483"/>
    </location>
</feature>
<organism evidence="8 9">
    <name type="scientific">Rhodanobacter lycopersici</name>
    <dbReference type="NCBI Taxonomy" id="3162487"/>
    <lineage>
        <taxon>Bacteria</taxon>
        <taxon>Pseudomonadati</taxon>
        <taxon>Pseudomonadota</taxon>
        <taxon>Gammaproteobacteria</taxon>
        <taxon>Lysobacterales</taxon>
        <taxon>Rhodanobacteraceae</taxon>
        <taxon>Rhodanobacter</taxon>
    </lineage>
</organism>
<feature type="transmembrane region" description="Helical" evidence="6">
    <location>
        <begin position="372"/>
        <end position="395"/>
    </location>
</feature>
<evidence type="ECO:0000256" key="3">
    <source>
        <dbReference type="ARBA" id="ARBA00022692"/>
    </source>
</evidence>
<evidence type="ECO:0000256" key="6">
    <source>
        <dbReference type="SAM" id="Phobius"/>
    </source>
</evidence>
<feature type="transmembrane region" description="Helical" evidence="6">
    <location>
        <begin position="407"/>
        <end position="427"/>
    </location>
</feature>
<comment type="subcellular location">
    <subcellularLocation>
        <location evidence="1">Cell membrane</location>
        <topology evidence="1">Multi-pass membrane protein</topology>
    </subcellularLocation>
</comment>
<feature type="transmembrane region" description="Helical" evidence="6">
    <location>
        <begin position="242"/>
        <end position="268"/>
    </location>
</feature>
<feature type="domain" description="Metallo-beta-lactamase" evidence="7">
    <location>
        <begin position="525"/>
        <end position="710"/>
    </location>
</feature>
<dbReference type="NCBIfam" id="TIGR00360">
    <property type="entry name" value="ComEC_N-term"/>
    <property type="match status" value="1"/>
</dbReference>
<keyword evidence="9" id="KW-1185">Reference proteome</keyword>
<reference evidence="8 9" key="1">
    <citation type="submission" date="2024-06" db="EMBL/GenBank/DDBJ databases">
        <authorList>
            <person name="Woo H."/>
        </authorList>
    </citation>
    <scope>NUCLEOTIDE SEQUENCE [LARGE SCALE GENOMIC DNA]</scope>
    <source>
        <strain evidence="8 9">Si-c</strain>
    </source>
</reference>
<dbReference type="Proteomes" id="UP001556220">
    <property type="component" value="Unassembled WGS sequence"/>
</dbReference>
<dbReference type="InterPro" id="IPR001279">
    <property type="entry name" value="Metallo-B-lactamas"/>
</dbReference>
<dbReference type="InterPro" id="IPR025405">
    <property type="entry name" value="DUF4131"/>
</dbReference>
<feature type="transmembrane region" description="Helical" evidence="6">
    <location>
        <begin position="280"/>
        <end position="298"/>
    </location>
</feature>
<dbReference type="RefSeq" id="WP_367854715.1">
    <property type="nucleotide sequence ID" value="NZ_JBFOHK010000003.1"/>
</dbReference>
<keyword evidence="2" id="KW-1003">Cell membrane</keyword>
<dbReference type="InterPro" id="IPR052159">
    <property type="entry name" value="Competence_DNA_uptake"/>
</dbReference>
<dbReference type="Pfam" id="PF00753">
    <property type="entry name" value="Lactamase_B"/>
    <property type="match status" value="1"/>
</dbReference>
<evidence type="ECO:0000313" key="8">
    <source>
        <dbReference type="EMBL" id="MEW9572649.1"/>
    </source>
</evidence>
<proteinExistence type="predicted"/>
<evidence type="ECO:0000256" key="2">
    <source>
        <dbReference type="ARBA" id="ARBA00022475"/>
    </source>
</evidence>
<protein>
    <submittedName>
        <fullName evidence="8">DNA internalization-related competence protein ComEC/Rec2</fullName>
    </submittedName>
</protein>
<keyword evidence="4 6" id="KW-1133">Transmembrane helix</keyword>